<dbReference type="InParanoid" id="A8X414"/>
<evidence type="ECO:0000256" key="3">
    <source>
        <dbReference type="ARBA" id="ARBA00022448"/>
    </source>
</evidence>
<evidence type="ECO:0000313" key="11">
    <source>
        <dbReference type="Proteomes" id="UP000008549"/>
    </source>
</evidence>
<dbReference type="AlphaFoldDB" id="A8X414"/>
<evidence type="ECO:0000313" key="10">
    <source>
        <dbReference type="EMBL" id="CAP27374.2"/>
    </source>
</evidence>
<dbReference type="FunCoup" id="A8X414">
    <property type="interactions" value="893"/>
</dbReference>
<dbReference type="EMBL" id="HE600960">
    <property type="protein sequence ID" value="CAP27374.2"/>
    <property type="molecule type" value="Genomic_DNA"/>
</dbReference>
<keyword evidence="8 9" id="KW-0472">Membrane</keyword>
<keyword evidence="11" id="KW-1185">Reference proteome</keyword>
<feature type="transmembrane region" description="Helical" evidence="9">
    <location>
        <begin position="148"/>
        <end position="165"/>
    </location>
</feature>
<dbReference type="GO" id="GO:0005463">
    <property type="term" value="F:UDP-N-acetylgalactosamine transmembrane transporter activity"/>
    <property type="evidence" value="ECO:0007669"/>
    <property type="project" value="EnsemblMetazoa"/>
</dbReference>
<keyword evidence="6 9" id="KW-1133">Transmembrane helix</keyword>
<evidence type="ECO:0000256" key="6">
    <source>
        <dbReference type="ARBA" id="ARBA00022989"/>
    </source>
</evidence>
<dbReference type="FunFam" id="1.10.3730.20:FF:000037">
    <property type="entry name" value="Nucleotide Sugar TransPorter family"/>
    <property type="match status" value="1"/>
</dbReference>
<feature type="transmembrane region" description="Helical" evidence="9">
    <location>
        <begin position="215"/>
        <end position="237"/>
    </location>
</feature>
<reference evidence="10 11" key="2">
    <citation type="journal article" date="2011" name="PLoS Genet.">
        <title>Caenorhabditis briggsae recombinant inbred line genotypes reveal inter-strain incompatibility and the evolution of recombination.</title>
        <authorList>
            <person name="Ross J.A."/>
            <person name="Koboldt D.C."/>
            <person name="Staisch J.E."/>
            <person name="Chamberlin H.M."/>
            <person name="Gupta B.P."/>
            <person name="Miller R.D."/>
            <person name="Baird S.E."/>
            <person name="Haag E.S."/>
        </authorList>
    </citation>
    <scope>NUCLEOTIDE SEQUENCE [LARGE SCALE GENOMIC DNA]</scope>
    <source>
        <strain evidence="10 11">AF16</strain>
    </source>
</reference>
<dbReference type="OMA" id="AIMYVIQ"/>
<feature type="transmembrane region" description="Helical" evidence="9">
    <location>
        <begin position="296"/>
        <end position="313"/>
    </location>
</feature>
<gene>
    <name evidence="12" type="primary">nstp-4</name>
    <name evidence="10" type="synonym">Cbr-nstp-4</name>
    <name evidence="12" type="ORF">CBG06965</name>
    <name evidence="10" type="ORF">CBG_06965</name>
</gene>
<feature type="transmembrane region" description="Helical" evidence="9">
    <location>
        <begin position="185"/>
        <end position="203"/>
    </location>
</feature>
<organism evidence="10 11">
    <name type="scientific">Caenorhabditis briggsae</name>
    <dbReference type="NCBI Taxonomy" id="6238"/>
    <lineage>
        <taxon>Eukaryota</taxon>
        <taxon>Metazoa</taxon>
        <taxon>Ecdysozoa</taxon>
        <taxon>Nematoda</taxon>
        <taxon>Chromadorea</taxon>
        <taxon>Rhabditida</taxon>
        <taxon>Rhabditina</taxon>
        <taxon>Rhabditomorpha</taxon>
        <taxon>Rhabditoidea</taxon>
        <taxon>Rhabditidae</taxon>
        <taxon>Peloderinae</taxon>
        <taxon>Caenorhabditis</taxon>
    </lineage>
</organism>
<feature type="transmembrane region" description="Helical" evidence="9">
    <location>
        <begin position="43"/>
        <end position="65"/>
    </location>
</feature>
<accession>A8X414</accession>
<dbReference type="GO" id="GO:0005459">
    <property type="term" value="F:UDP-galactose transmembrane transporter activity"/>
    <property type="evidence" value="ECO:0000318"/>
    <property type="project" value="GO_Central"/>
</dbReference>
<feature type="transmembrane region" description="Helical" evidence="9">
    <location>
        <begin position="319"/>
        <end position="337"/>
    </location>
</feature>
<comment type="similarity">
    <text evidence="2">Belongs to the nucleotide-sugar transporter family. SLC35A subfamily.</text>
</comment>
<evidence type="ECO:0000256" key="9">
    <source>
        <dbReference type="SAM" id="Phobius"/>
    </source>
</evidence>
<dbReference type="PIRSF" id="PIRSF005799">
    <property type="entry name" value="UDP-gal_transpt"/>
    <property type="match status" value="1"/>
</dbReference>
<dbReference type="InterPro" id="IPR007271">
    <property type="entry name" value="Nuc_sug_transpt"/>
</dbReference>
<reference evidence="10 11" key="1">
    <citation type="journal article" date="2003" name="PLoS Biol.">
        <title>The genome sequence of Caenorhabditis briggsae: a platform for comparative genomics.</title>
        <authorList>
            <person name="Stein L.D."/>
            <person name="Bao Z."/>
            <person name="Blasiar D."/>
            <person name="Blumenthal T."/>
            <person name="Brent M.R."/>
            <person name="Chen N."/>
            <person name="Chinwalla A."/>
            <person name="Clarke L."/>
            <person name="Clee C."/>
            <person name="Coghlan A."/>
            <person name="Coulson A."/>
            <person name="D'Eustachio P."/>
            <person name="Fitch D.H."/>
            <person name="Fulton L.A."/>
            <person name="Fulton R.E."/>
            <person name="Griffiths-Jones S."/>
            <person name="Harris T.W."/>
            <person name="Hillier L.W."/>
            <person name="Kamath R."/>
            <person name="Kuwabara P.E."/>
            <person name="Mardis E.R."/>
            <person name="Marra M.A."/>
            <person name="Miner T.L."/>
            <person name="Minx P."/>
            <person name="Mullikin J.C."/>
            <person name="Plumb R.W."/>
            <person name="Rogers J."/>
            <person name="Schein J.E."/>
            <person name="Sohrmann M."/>
            <person name="Spieth J."/>
            <person name="Stajich J.E."/>
            <person name="Wei C."/>
            <person name="Willey D."/>
            <person name="Wilson R.K."/>
            <person name="Durbin R."/>
            <person name="Waterston R.H."/>
        </authorList>
    </citation>
    <scope>NUCLEOTIDE SEQUENCE [LARGE SCALE GENOMIC DNA]</scope>
    <source>
        <strain evidence="10 11">AF16</strain>
    </source>
</reference>
<evidence type="ECO:0000256" key="4">
    <source>
        <dbReference type="ARBA" id="ARBA00022597"/>
    </source>
</evidence>
<dbReference type="GO" id="GO:0055085">
    <property type="term" value="P:transmembrane transport"/>
    <property type="evidence" value="ECO:0000318"/>
    <property type="project" value="GO_Central"/>
</dbReference>
<dbReference type="eggNOG" id="KOG2234">
    <property type="taxonomic scope" value="Eukaryota"/>
</dbReference>
<dbReference type="SUPFAM" id="SSF103481">
    <property type="entry name" value="Multidrug resistance efflux transporter EmrE"/>
    <property type="match status" value="1"/>
</dbReference>
<evidence type="ECO:0000256" key="2">
    <source>
        <dbReference type="ARBA" id="ARBA00009976"/>
    </source>
</evidence>
<keyword evidence="3" id="KW-0813">Transport</keyword>
<dbReference type="NCBIfam" id="TIGR00803">
    <property type="entry name" value="nst"/>
    <property type="match status" value="1"/>
</dbReference>
<dbReference type="InterPro" id="IPR037185">
    <property type="entry name" value="EmrE-like"/>
</dbReference>
<dbReference type="Proteomes" id="UP000008549">
    <property type="component" value="Unassembled WGS sequence"/>
</dbReference>
<evidence type="ECO:0000313" key="12">
    <source>
        <dbReference type="WormBase" id="CBG06965"/>
    </source>
</evidence>
<dbReference type="Pfam" id="PF04142">
    <property type="entry name" value="Nuc_sug_transp"/>
    <property type="match status" value="1"/>
</dbReference>
<proteinExistence type="inferred from homology"/>
<keyword evidence="7" id="KW-0333">Golgi apparatus</keyword>
<name>A8X414_CAEBR</name>
<comment type="subcellular location">
    <subcellularLocation>
        <location evidence="1">Golgi apparatus membrane</location>
        <topology evidence="1">Multi-pass membrane protein</topology>
    </subcellularLocation>
</comment>
<evidence type="ECO:0000256" key="1">
    <source>
        <dbReference type="ARBA" id="ARBA00004653"/>
    </source>
</evidence>
<dbReference type="GO" id="GO:0000139">
    <property type="term" value="C:Golgi membrane"/>
    <property type="evidence" value="ECO:0000318"/>
    <property type="project" value="GO_Central"/>
</dbReference>
<keyword evidence="4" id="KW-0762">Sugar transport</keyword>
<protein>
    <submittedName>
        <fullName evidence="10">Protein CBR-NSTP-4</fullName>
    </submittedName>
</protein>
<dbReference type="GO" id="GO:0005462">
    <property type="term" value="F:UDP-N-acetylglucosamine transmembrane transporter activity"/>
    <property type="evidence" value="ECO:0007669"/>
    <property type="project" value="EnsemblMetazoa"/>
</dbReference>
<dbReference type="WormBase" id="CBG06965">
    <property type="protein sequence ID" value="CBP07585"/>
    <property type="gene ID" value="WBGene00029145"/>
    <property type="gene designation" value="Cbr-nstp-4"/>
</dbReference>
<evidence type="ECO:0000256" key="8">
    <source>
        <dbReference type="ARBA" id="ARBA00023136"/>
    </source>
</evidence>
<evidence type="ECO:0000256" key="7">
    <source>
        <dbReference type="ARBA" id="ARBA00023034"/>
    </source>
</evidence>
<dbReference type="HOGENOM" id="CLU_024645_1_3_1"/>
<keyword evidence="5 9" id="KW-0812">Transmembrane</keyword>
<sequence length="349" mass="38566">MNRANDTSSNLKLISLVVLIVQTTALVLTLRYSQTQKSEGPRYLSSTAVVCAEIIKLITCIFVIYRNSGYRVSGMLSELNREIFATPQTRSDSLKVAVPAIMYVIQNNLLFFALKKLDAATYQVTYQLKILTTAFFSVTMLGKSLHRYNWLALLLLTGGVALVQYPSGDSPSQTAHHDASDNIMGLAAVLAACFSSGFAGVYFEKILKTSKVSLWIRNIQLAFFSVFGALFVCWLYDWEAISNDGFLRGYNGIIWIVVLLQVSENGIFKLRFYFQAYGGLVIALVVKYADNILKGFAVSLSIILSSFTSWLVLGDLTITTTFAIGATIVIFATFLYGHEPKKSPVAHNA</sequence>
<dbReference type="STRING" id="6238.A8X414"/>
<evidence type="ECO:0000256" key="5">
    <source>
        <dbReference type="ARBA" id="ARBA00022692"/>
    </source>
</evidence>
<dbReference type="Gene3D" id="1.10.3730.20">
    <property type="match status" value="1"/>
</dbReference>
<dbReference type="PANTHER" id="PTHR10231">
    <property type="entry name" value="NUCLEOTIDE-SUGAR TRANSMEMBRANE TRANSPORTER"/>
    <property type="match status" value="1"/>
</dbReference>